<evidence type="ECO:0000313" key="5">
    <source>
        <dbReference type="Proteomes" id="UP001156903"/>
    </source>
</evidence>
<evidence type="ECO:0000256" key="1">
    <source>
        <dbReference type="ARBA" id="ARBA00007734"/>
    </source>
</evidence>
<dbReference type="EMBL" id="BSPB01000001">
    <property type="protein sequence ID" value="GLS12628.1"/>
    <property type="molecule type" value="Genomic_DNA"/>
</dbReference>
<dbReference type="RefSeq" id="WP_284306144.1">
    <property type="nucleotide sequence ID" value="NZ_BSPB01000001.1"/>
</dbReference>
<name>A0ABQ6BWR8_9BURK</name>
<organism evidence="4 5">
    <name type="scientific">Hydrogenophaga electricum</name>
    <dbReference type="NCBI Taxonomy" id="1230953"/>
    <lineage>
        <taxon>Bacteria</taxon>
        <taxon>Pseudomonadati</taxon>
        <taxon>Pseudomonadota</taxon>
        <taxon>Betaproteobacteria</taxon>
        <taxon>Burkholderiales</taxon>
        <taxon>Comamonadaceae</taxon>
        <taxon>Hydrogenophaga</taxon>
    </lineage>
</organism>
<dbReference type="CDD" id="cd00254">
    <property type="entry name" value="LT-like"/>
    <property type="match status" value="1"/>
</dbReference>
<dbReference type="Proteomes" id="UP001156903">
    <property type="component" value="Unassembled WGS sequence"/>
</dbReference>
<dbReference type="PANTHER" id="PTHR37423:SF2">
    <property type="entry name" value="MEMBRANE-BOUND LYTIC MUREIN TRANSGLYCOSYLASE C"/>
    <property type="match status" value="1"/>
</dbReference>
<feature type="domain" description="Transglycosylase SLT" evidence="3">
    <location>
        <begin position="140"/>
        <end position="218"/>
    </location>
</feature>
<reference evidence="5" key="1">
    <citation type="journal article" date="2019" name="Int. J. Syst. Evol. Microbiol.">
        <title>The Global Catalogue of Microorganisms (GCM) 10K type strain sequencing project: providing services to taxonomists for standard genome sequencing and annotation.</title>
        <authorList>
            <consortium name="The Broad Institute Genomics Platform"/>
            <consortium name="The Broad Institute Genome Sequencing Center for Infectious Disease"/>
            <person name="Wu L."/>
            <person name="Ma J."/>
        </authorList>
    </citation>
    <scope>NUCLEOTIDE SEQUENCE [LARGE SCALE GENOMIC DNA]</scope>
    <source>
        <strain evidence="5">NBRC 109341</strain>
    </source>
</reference>
<evidence type="ECO:0000313" key="4">
    <source>
        <dbReference type="EMBL" id="GLS12628.1"/>
    </source>
</evidence>
<dbReference type="SUPFAM" id="SSF53955">
    <property type="entry name" value="Lysozyme-like"/>
    <property type="match status" value="1"/>
</dbReference>
<dbReference type="Gene3D" id="1.10.530.10">
    <property type="match status" value="1"/>
</dbReference>
<proteinExistence type="inferred from homology"/>
<comment type="caution">
    <text evidence="4">The sequence shown here is derived from an EMBL/GenBank/DDBJ whole genome shotgun (WGS) entry which is preliminary data.</text>
</comment>
<dbReference type="InterPro" id="IPR008258">
    <property type="entry name" value="Transglycosylase_SLT_dom_1"/>
</dbReference>
<accession>A0ABQ6BWR8</accession>
<evidence type="ECO:0000256" key="2">
    <source>
        <dbReference type="SAM" id="MobiDB-lite"/>
    </source>
</evidence>
<evidence type="ECO:0000259" key="3">
    <source>
        <dbReference type="Pfam" id="PF01464"/>
    </source>
</evidence>
<gene>
    <name evidence="4" type="ORF">GCM10007935_00540</name>
</gene>
<sequence>MTAMSRSQSLQAPLASLAQSIQTAAQDVCQGFLDVTRNSMALLGTVLATGLILMAAHGDLRDRAEDRLLGWLLARQESAAAQEQAQQAFVPPAEPEAAQRVTAALPHELPQPQAKVAYWLSRKYRVAPEPLSVLVAEAFEIGRKAQLDPTLILAVMAIESRFNPFAQSPVGAQGLMQVLTRVHTDKYAGFGGQLAAFDPVSNLRVGVQVLQDCIRRAGSIEGGLKLYVGAITTDGSDYINKVMAEHLRIQSVALGKPMPTTFPVYRSLPVSAPETATPAEPVPAVPSDTAASSPALPPNEAPAVQS</sequence>
<comment type="similarity">
    <text evidence="1">Belongs to the transglycosylase Slt family.</text>
</comment>
<feature type="region of interest" description="Disordered" evidence="2">
    <location>
        <begin position="273"/>
        <end position="306"/>
    </location>
</feature>
<dbReference type="InterPro" id="IPR023346">
    <property type="entry name" value="Lysozyme-like_dom_sf"/>
</dbReference>
<protein>
    <recommendedName>
        <fullName evidence="3">Transglycosylase SLT domain-containing protein</fullName>
    </recommendedName>
</protein>
<dbReference type="PANTHER" id="PTHR37423">
    <property type="entry name" value="SOLUBLE LYTIC MUREIN TRANSGLYCOSYLASE-RELATED"/>
    <property type="match status" value="1"/>
</dbReference>
<keyword evidence="5" id="KW-1185">Reference proteome</keyword>
<dbReference type="Pfam" id="PF01464">
    <property type="entry name" value="SLT"/>
    <property type="match status" value="1"/>
</dbReference>